<reference evidence="2" key="1">
    <citation type="submission" date="2015-05" db="EMBL/GenBank/DDBJ databases">
        <authorList>
            <person name="Rovetto F."/>
            <person name="Cocolin L."/>
            <person name="Illeghems K."/>
            <person name="Van Nieuwerburgh F."/>
            <person name="Houf K."/>
        </authorList>
    </citation>
    <scope>NUCLEOTIDE SEQUENCE [LARGE SCALE GENOMIC DNA]</scope>
    <source>
        <strain evidence="2">DU22</strain>
    </source>
</reference>
<proteinExistence type="predicted"/>
<name>A0A1C0B2M9_9BACT</name>
<dbReference type="AlphaFoldDB" id="A0A1C0B2M9"/>
<organism evidence="1 2">
    <name type="scientific">Aliarcobacter thereius</name>
    <dbReference type="NCBI Taxonomy" id="544718"/>
    <lineage>
        <taxon>Bacteria</taxon>
        <taxon>Pseudomonadati</taxon>
        <taxon>Campylobacterota</taxon>
        <taxon>Epsilonproteobacteria</taxon>
        <taxon>Campylobacterales</taxon>
        <taxon>Arcobacteraceae</taxon>
        <taxon>Aliarcobacter</taxon>
    </lineage>
</organism>
<gene>
    <name evidence="1" type="ORF">AAX29_02059</name>
</gene>
<dbReference type="InterPro" id="IPR014942">
    <property type="entry name" value="AbiEii"/>
</dbReference>
<protein>
    <recommendedName>
        <fullName evidence="3">Nucleotidyl transferase AbiEii/AbiGii toxin family protein</fullName>
    </recommendedName>
</protein>
<accession>A0A1C0B2M9</accession>
<evidence type="ECO:0000313" key="1">
    <source>
        <dbReference type="EMBL" id="OCL96520.1"/>
    </source>
</evidence>
<dbReference type="Proteomes" id="UP000093281">
    <property type="component" value="Unassembled WGS sequence"/>
</dbReference>
<dbReference type="EMBL" id="LCUJ01000014">
    <property type="protein sequence ID" value="OCL96520.1"/>
    <property type="molecule type" value="Genomic_DNA"/>
</dbReference>
<dbReference type="Pfam" id="PF08843">
    <property type="entry name" value="AbiEii"/>
    <property type="match status" value="1"/>
</dbReference>
<dbReference type="RefSeq" id="WP_066187782.1">
    <property type="nucleotide sequence ID" value="NZ_LCUJ01000014.1"/>
</dbReference>
<evidence type="ECO:0008006" key="3">
    <source>
        <dbReference type="Google" id="ProtNLM"/>
    </source>
</evidence>
<dbReference type="Gene3D" id="3.10.450.620">
    <property type="entry name" value="JHP933, nucleotidyltransferase-like core domain"/>
    <property type="match status" value="1"/>
</dbReference>
<evidence type="ECO:0000313" key="2">
    <source>
        <dbReference type="Proteomes" id="UP000093281"/>
    </source>
</evidence>
<sequence>MHRDNWDDVFENQDKILKQLKPLENEMFLAGGTGLQRFVLPQAYRHSEDLDFFFTNLKNKEEIDIIKNKILKLMSQIPNAELENIKWIKDEKAYRMFYSFKEMMKL</sequence>
<comment type="caution">
    <text evidence="1">The sequence shown here is derived from an EMBL/GenBank/DDBJ whole genome shotgun (WGS) entry which is preliminary data.</text>
</comment>